<dbReference type="EMBL" id="BAABEZ010000022">
    <property type="protein sequence ID" value="GAA4454486.1"/>
    <property type="molecule type" value="Genomic_DNA"/>
</dbReference>
<sequence>MIRALLMEDDEVIAREVKNFLESHEITCDTVYDGELFFRKLRNNSYDIFLLDINVPRINGLDVCERIRTEDKSTPILMLTAYDQIEDKVDAFSRGADDYLVKPYHLEELLLRINALIRRKQTPQAAHRKIDIADLSIDLDEQTVQRAGVEIPLTPKEYKLLCILAQAQGRVLSKGQIAERLWDYHIETSQNTIEVYINFLRNKVDKNASEKLIHTKVGFGYYLKSE</sequence>
<dbReference type="PROSITE" id="PS51755">
    <property type="entry name" value="OMPR_PHOB"/>
    <property type="match status" value="1"/>
</dbReference>
<keyword evidence="4 7" id="KW-0238">DNA-binding</keyword>
<evidence type="ECO:0000259" key="9">
    <source>
        <dbReference type="PROSITE" id="PS51755"/>
    </source>
</evidence>
<dbReference type="PANTHER" id="PTHR48111:SF22">
    <property type="entry name" value="REGULATOR OF RPOS"/>
    <property type="match status" value="1"/>
</dbReference>
<keyword evidence="5" id="KW-0804">Transcription</keyword>
<proteinExistence type="predicted"/>
<dbReference type="Pfam" id="PF00072">
    <property type="entry name" value="Response_reg"/>
    <property type="match status" value="1"/>
</dbReference>
<feature type="domain" description="OmpR/PhoB-type" evidence="9">
    <location>
        <begin position="127"/>
        <end position="225"/>
    </location>
</feature>
<dbReference type="SMART" id="SM00448">
    <property type="entry name" value="REC"/>
    <property type="match status" value="1"/>
</dbReference>
<dbReference type="PANTHER" id="PTHR48111">
    <property type="entry name" value="REGULATOR OF RPOS"/>
    <property type="match status" value="1"/>
</dbReference>
<dbReference type="Gene3D" id="3.40.50.2300">
    <property type="match status" value="1"/>
</dbReference>
<dbReference type="PROSITE" id="PS50110">
    <property type="entry name" value="RESPONSE_REGULATORY"/>
    <property type="match status" value="1"/>
</dbReference>
<evidence type="ECO:0000256" key="2">
    <source>
        <dbReference type="ARBA" id="ARBA00023012"/>
    </source>
</evidence>
<feature type="domain" description="Response regulatory" evidence="8">
    <location>
        <begin position="3"/>
        <end position="117"/>
    </location>
</feature>
<dbReference type="Proteomes" id="UP001501410">
    <property type="component" value="Unassembled WGS sequence"/>
</dbReference>
<reference evidence="11" key="1">
    <citation type="journal article" date="2019" name="Int. J. Syst. Evol. Microbiol.">
        <title>The Global Catalogue of Microorganisms (GCM) 10K type strain sequencing project: providing services to taxonomists for standard genome sequencing and annotation.</title>
        <authorList>
            <consortium name="The Broad Institute Genomics Platform"/>
            <consortium name="The Broad Institute Genome Sequencing Center for Infectious Disease"/>
            <person name="Wu L."/>
            <person name="Ma J."/>
        </authorList>
    </citation>
    <scope>NUCLEOTIDE SEQUENCE [LARGE SCALE GENOMIC DNA]</scope>
    <source>
        <strain evidence="11">JCM 31921</strain>
    </source>
</reference>
<evidence type="ECO:0000256" key="4">
    <source>
        <dbReference type="ARBA" id="ARBA00023125"/>
    </source>
</evidence>
<dbReference type="Pfam" id="PF00486">
    <property type="entry name" value="Trans_reg_C"/>
    <property type="match status" value="1"/>
</dbReference>
<feature type="modified residue" description="4-aspartylphosphate" evidence="6">
    <location>
        <position position="52"/>
    </location>
</feature>
<evidence type="ECO:0000256" key="5">
    <source>
        <dbReference type="ARBA" id="ARBA00023163"/>
    </source>
</evidence>
<dbReference type="InterPro" id="IPR036388">
    <property type="entry name" value="WH-like_DNA-bd_sf"/>
</dbReference>
<comment type="caution">
    <text evidence="10">The sequence shown here is derived from an EMBL/GenBank/DDBJ whole genome shotgun (WGS) entry which is preliminary data.</text>
</comment>
<evidence type="ECO:0000313" key="11">
    <source>
        <dbReference type="Proteomes" id="UP001501410"/>
    </source>
</evidence>
<evidence type="ECO:0000313" key="10">
    <source>
        <dbReference type="EMBL" id="GAA4454486.1"/>
    </source>
</evidence>
<dbReference type="InterPro" id="IPR011006">
    <property type="entry name" value="CheY-like_superfamily"/>
</dbReference>
<dbReference type="SUPFAM" id="SSF52172">
    <property type="entry name" value="CheY-like"/>
    <property type="match status" value="1"/>
</dbReference>
<evidence type="ECO:0000256" key="3">
    <source>
        <dbReference type="ARBA" id="ARBA00023015"/>
    </source>
</evidence>
<organism evidence="10 11">
    <name type="scientific">Rurimicrobium arvi</name>
    <dbReference type="NCBI Taxonomy" id="2049916"/>
    <lineage>
        <taxon>Bacteria</taxon>
        <taxon>Pseudomonadati</taxon>
        <taxon>Bacteroidota</taxon>
        <taxon>Chitinophagia</taxon>
        <taxon>Chitinophagales</taxon>
        <taxon>Chitinophagaceae</taxon>
        <taxon>Rurimicrobium</taxon>
    </lineage>
</organism>
<dbReference type="RefSeq" id="WP_344825279.1">
    <property type="nucleotide sequence ID" value="NZ_BAABEZ010000022.1"/>
</dbReference>
<gene>
    <name evidence="10" type="ORF">GCM10023092_16570</name>
</gene>
<keyword evidence="2" id="KW-0902">Two-component regulatory system</keyword>
<dbReference type="Gene3D" id="6.10.250.690">
    <property type="match status" value="1"/>
</dbReference>
<keyword evidence="11" id="KW-1185">Reference proteome</keyword>
<keyword evidence="1 6" id="KW-0597">Phosphoprotein</keyword>
<accession>A0ABP8MT07</accession>
<dbReference type="InterPro" id="IPR001867">
    <property type="entry name" value="OmpR/PhoB-type_DNA-bd"/>
</dbReference>
<keyword evidence="3" id="KW-0805">Transcription regulation</keyword>
<dbReference type="Gene3D" id="1.10.10.10">
    <property type="entry name" value="Winged helix-like DNA-binding domain superfamily/Winged helix DNA-binding domain"/>
    <property type="match status" value="1"/>
</dbReference>
<evidence type="ECO:0000259" key="8">
    <source>
        <dbReference type="PROSITE" id="PS50110"/>
    </source>
</evidence>
<dbReference type="SMART" id="SM00862">
    <property type="entry name" value="Trans_reg_C"/>
    <property type="match status" value="1"/>
</dbReference>
<dbReference type="CDD" id="cd00383">
    <property type="entry name" value="trans_reg_C"/>
    <property type="match status" value="1"/>
</dbReference>
<evidence type="ECO:0000256" key="7">
    <source>
        <dbReference type="PROSITE-ProRule" id="PRU01091"/>
    </source>
</evidence>
<protein>
    <submittedName>
        <fullName evidence="10">Response regulator transcription factor</fullName>
    </submittedName>
</protein>
<feature type="DNA-binding region" description="OmpR/PhoB-type" evidence="7">
    <location>
        <begin position="127"/>
        <end position="225"/>
    </location>
</feature>
<evidence type="ECO:0000256" key="6">
    <source>
        <dbReference type="PROSITE-ProRule" id="PRU00169"/>
    </source>
</evidence>
<evidence type="ECO:0000256" key="1">
    <source>
        <dbReference type="ARBA" id="ARBA00022553"/>
    </source>
</evidence>
<dbReference type="InterPro" id="IPR001789">
    <property type="entry name" value="Sig_transdc_resp-reg_receiver"/>
</dbReference>
<dbReference type="InterPro" id="IPR039420">
    <property type="entry name" value="WalR-like"/>
</dbReference>
<name>A0ABP8MT07_9BACT</name>